<dbReference type="EMBL" id="VSSQ01124342">
    <property type="protein sequence ID" value="MPN55285.1"/>
    <property type="molecule type" value="Genomic_DNA"/>
</dbReference>
<organism evidence="1">
    <name type="scientific">bioreactor metagenome</name>
    <dbReference type="NCBI Taxonomy" id="1076179"/>
    <lineage>
        <taxon>unclassified sequences</taxon>
        <taxon>metagenomes</taxon>
        <taxon>ecological metagenomes</taxon>
    </lineage>
</organism>
<protein>
    <recommendedName>
        <fullName evidence="2">Zinc-ribbon domain-containing protein</fullName>
    </recommendedName>
</protein>
<comment type="caution">
    <text evidence="1">The sequence shown here is derived from an EMBL/GenBank/DDBJ whole genome shotgun (WGS) entry which is preliminary data.</text>
</comment>
<evidence type="ECO:0000313" key="1">
    <source>
        <dbReference type="EMBL" id="MPN55285.1"/>
    </source>
</evidence>
<proteinExistence type="predicted"/>
<dbReference type="AlphaFoldDB" id="A0A645IV34"/>
<sequence>MDKTFNLRDCRTTLENIKGKEFINSAAMLTGTGNFFLDYAAKMLPEALDEIERLQAENERLQAKQTPLKPVQKLDRELGYAWFCPKCGCFIDPSMDSFCPDCGQALVLDSIRKGLKPWNMEDE</sequence>
<evidence type="ECO:0008006" key="2">
    <source>
        <dbReference type="Google" id="ProtNLM"/>
    </source>
</evidence>
<name>A0A645IV34_9ZZZZ</name>
<gene>
    <name evidence="1" type="ORF">SDC9_202967</name>
</gene>
<reference evidence="1" key="1">
    <citation type="submission" date="2019-08" db="EMBL/GenBank/DDBJ databases">
        <authorList>
            <person name="Kucharzyk K."/>
            <person name="Murdoch R.W."/>
            <person name="Higgins S."/>
            <person name="Loffler F."/>
        </authorList>
    </citation>
    <scope>NUCLEOTIDE SEQUENCE</scope>
</reference>
<accession>A0A645IV34</accession>